<dbReference type="EMBL" id="BLKM01000518">
    <property type="protein sequence ID" value="GFG35004.1"/>
    <property type="molecule type" value="Genomic_DNA"/>
</dbReference>
<organism evidence="1 2">
    <name type="scientific">Coptotermes formosanus</name>
    <name type="common">Formosan subterranean termite</name>
    <dbReference type="NCBI Taxonomy" id="36987"/>
    <lineage>
        <taxon>Eukaryota</taxon>
        <taxon>Metazoa</taxon>
        <taxon>Ecdysozoa</taxon>
        <taxon>Arthropoda</taxon>
        <taxon>Hexapoda</taxon>
        <taxon>Insecta</taxon>
        <taxon>Pterygota</taxon>
        <taxon>Neoptera</taxon>
        <taxon>Polyneoptera</taxon>
        <taxon>Dictyoptera</taxon>
        <taxon>Blattodea</taxon>
        <taxon>Blattoidea</taxon>
        <taxon>Termitoidae</taxon>
        <taxon>Rhinotermitidae</taxon>
        <taxon>Coptotermes</taxon>
    </lineage>
</organism>
<dbReference type="OrthoDB" id="6753189at2759"/>
<accession>A0A6L2PS18</accession>
<gene>
    <name evidence="1" type="ORF">Cfor_01108</name>
</gene>
<name>A0A6L2PS18_COPFO</name>
<reference evidence="2" key="1">
    <citation type="submission" date="2020-01" db="EMBL/GenBank/DDBJ databases">
        <title>Draft genome sequence of the Termite Coptotermes fromosanus.</title>
        <authorList>
            <person name="Itakura S."/>
            <person name="Yosikawa Y."/>
            <person name="Umezawa K."/>
        </authorList>
    </citation>
    <scope>NUCLEOTIDE SEQUENCE [LARGE SCALE GENOMIC DNA]</scope>
</reference>
<protein>
    <submittedName>
        <fullName evidence="1">Uncharacterized protein</fullName>
    </submittedName>
</protein>
<evidence type="ECO:0000313" key="1">
    <source>
        <dbReference type="EMBL" id="GFG35004.1"/>
    </source>
</evidence>
<comment type="caution">
    <text evidence="1">The sequence shown here is derived from an EMBL/GenBank/DDBJ whole genome shotgun (WGS) entry which is preliminary data.</text>
</comment>
<dbReference type="AlphaFoldDB" id="A0A6L2PS18"/>
<dbReference type="Proteomes" id="UP000502823">
    <property type="component" value="Unassembled WGS sequence"/>
</dbReference>
<evidence type="ECO:0000313" key="2">
    <source>
        <dbReference type="Proteomes" id="UP000502823"/>
    </source>
</evidence>
<dbReference type="PANTHER" id="PTHR47326">
    <property type="entry name" value="TRANSPOSABLE ELEMENT TC3 TRANSPOSASE-LIKE PROTEIN"/>
    <property type="match status" value="1"/>
</dbReference>
<keyword evidence="2" id="KW-1185">Reference proteome</keyword>
<dbReference type="InParanoid" id="A0A6L2PS18"/>
<proteinExistence type="predicted"/>
<sequence length="261" mass="30382">MVVNKWTEFCVCFLTIEEDELVFARRVFRQQKQHPKREEEELPGTNANTLMSANNNTMIQEVYFGSRKTMGLTSTWYPKQLQQDVDEVENISQLIDPSPTTGSRRISMGLGVPQRSVWRKLSEQGLYPFHEERVKLLQAGDDDMQLQVFRWVKANRRLVRLIFFTNKATTFIRDGIKNTRNCHWLSQENPQATVEINFQHCFSANVRCRTVDNLLSGPAILEQHLTGRSYLEFLINIPLATRYIIYCQHDGAPPHYTRPGM</sequence>
<dbReference type="PANTHER" id="PTHR47326:SF1">
    <property type="entry name" value="HTH PSQ-TYPE DOMAIN-CONTAINING PROTEIN"/>
    <property type="match status" value="1"/>
</dbReference>